<dbReference type="InterPro" id="IPR012102">
    <property type="entry name" value="Protoglobin"/>
</dbReference>
<dbReference type="CDD" id="cd12124">
    <property type="entry name" value="Pgbs"/>
    <property type="match status" value="1"/>
</dbReference>
<dbReference type="SUPFAM" id="SSF46458">
    <property type="entry name" value="Globin-like"/>
    <property type="match status" value="1"/>
</dbReference>
<protein>
    <submittedName>
        <fullName evidence="2">Protogloblin ApPgb</fullName>
    </submittedName>
</protein>
<dbReference type="InterPro" id="IPR044398">
    <property type="entry name" value="Globin-sensor_dom"/>
</dbReference>
<dbReference type="Gene3D" id="1.10.490.10">
    <property type="entry name" value="Globins"/>
    <property type="match status" value="1"/>
</dbReference>
<dbReference type="InterPro" id="IPR012292">
    <property type="entry name" value="Globin/Proto"/>
</dbReference>
<feature type="domain" description="Globin-sensor" evidence="1">
    <location>
        <begin position="25"/>
        <end position="193"/>
    </location>
</feature>
<proteinExistence type="predicted"/>
<gene>
    <name evidence="2" type="ORF">ENP34_08155</name>
</gene>
<evidence type="ECO:0000259" key="1">
    <source>
        <dbReference type="Pfam" id="PF11563"/>
    </source>
</evidence>
<dbReference type="AlphaFoldDB" id="A0A831TG72"/>
<dbReference type="EMBL" id="DSIY01000194">
    <property type="protein sequence ID" value="HEG91401.1"/>
    <property type="molecule type" value="Genomic_DNA"/>
</dbReference>
<comment type="caution">
    <text evidence="2">The sequence shown here is derived from an EMBL/GenBank/DDBJ whole genome shotgun (WGS) entry which is preliminary data.</text>
</comment>
<name>A0A831TG72_9BACT</name>
<dbReference type="GO" id="GO:0020037">
    <property type="term" value="F:heme binding"/>
    <property type="evidence" value="ECO:0007669"/>
    <property type="project" value="InterPro"/>
</dbReference>
<evidence type="ECO:0000313" key="2">
    <source>
        <dbReference type="EMBL" id="HEG91401.1"/>
    </source>
</evidence>
<dbReference type="InterPro" id="IPR009050">
    <property type="entry name" value="Globin-like_sf"/>
</dbReference>
<reference evidence="2" key="1">
    <citation type="journal article" date="2020" name="mSystems">
        <title>Genome- and Community-Level Interaction Insights into Carbon Utilization and Element Cycling Functions of Hydrothermarchaeota in Hydrothermal Sediment.</title>
        <authorList>
            <person name="Zhou Z."/>
            <person name="Liu Y."/>
            <person name="Xu W."/>
            <person name="Pan J."/>
            <person name="Luo Z.H."/>
            <person name="Li M."/>
        </authorList>
    </citation>
    <scope>NUCLEOTIDE SEQUENCE [LARGE SCALE GENOMIC DNA]</scope>
    <source>
        <strain evidence="2">SpSt-210</strain>
    </source>
</reference>
<organism evidence="2">
    <name type="scientific">Thermorudis peleae</name>
    <dbReference type="NCBI Taxonomy" id="1382356"/>
    <lineage>
        <taxon>Bacteria</taxon>
        <taxon>Pseudomonadati</taxon>
        <taxon>Thermomicrobiota</taxon>
        <taxon>Thermomicrobia</taxon>
        <taxon>Thermomicrobia incertae sedis</taxon>
        <taxon>Thermorudis</taxon>
    </lineage>
</organism>
<sequence length="195" mass="22886">MARAQMPGYRYGDPALPRAPYSVQDLELLKQALLFTEDDAQALRRAGQILEPYVEEILDVWYGFVGSHPFLLRYFANEQGPVAAYLERVRKRFGQWILDTCRAEYDQAWLDYQYEIARRHFDRKNQTDEVSGAPPIVHFRYVNALVYPIYATIRPFLERGESEPRKVDAMHQAWLKAVLLQSTLWSYPYLKEGTF</sequence>
<dbReference type="GO" id="GO:0019825">
    <property type="term" value="F:oxygen binding"/>
    <property type="evidence" value="ECO:0007669"/>
    <property type="project" value="InterPro"/>
</dbReference>
<dbReference type="Pfam" id="PF11563">
    <property type="entry name" value="Protoglobin"/>
    <property type="match status" value="1"/>
</dbReference>
<accession>A0A831TG72</accession>